<dbReference type="EMBL" id="JAMKFB020000024">
    <property type="protein sequence ID" value="KAL0156048.1"/>
    <property type="molecule type" value="Genomic_DNA"/>
</dbReference>
<feature type="non-terminal residue" evidence="1">
    <location>
        <position position="57"/>
    </location>
</feature>
<sequence length="57" mass="6783">MCLSRIQQILVQLQKFWEKVGSLLDTLKQRNFAGENWIEELTDLKEQFLESIDEAKK</sequence>
<reference evidence="1 2" key="1">
    <citation type="submission" date="2024-05" db="EMBL/GenBank/DDBJ databases">
        <title>Genome sequencing and assembly of Indian major carp, Cirrhinus mrigala (Hamilton, 1822).</title>
        <authorList>
            <person name="Mohindra V."/>
            <person name="Chowdhury L.M."/>
            <person name="Lal K."/>
            <person name="Jena J.K."/>
        </authorList>
    </citation>
    <scope>NUCLEOTIDE SEQUENCE [LARGE SCALE GENOMIC DNA]</scope>
    <source>
        <strain evidence="1">CM1030</strain>
        <tissue evidence="1">Blood</tissue>
    </source>
</reference>
<evidence type="ECO:0000313" key="1">
    <source>
        <dbReference type="EMBL" id="KAL0156048.1"/>
    </source>
</evidence>
<gene>
    <name evidence="1" type="ORF">M9458_047294</name>
</gene>
<proteinExistence type="predicted"/>
<dbReference type="Proteomes" id="UP001529510">
    <property type="component" value="Unassembled WGS sequence"/>
</dbReference>
<name>A0ABD0N6V1_CIRMR</name>
<keyword evidence="2" id="KW-1185">Reference proteome</keyword>
<comment type="caution">
    <text evidence="1">The sequence shown here is derived from an EMBL/GenBank/DDBJ whole genome shotgun (WGS) entry which is preliminary data.</text>
</comment>
<evidence type="ECO:0000313" key="2">
    <source>
        <dbReference type="Proteomes" id="UP001529510"/>
    </source>
</evidence>
<organism evidence="1 2">
    <name type="scientific">Cirrhinus mrigala</name>
    <name type="common">Mrigala</name>
    <dbReference type="NCBI Taxonomy" id="683832"/>
    <lineage>
        <taxon>Eukaryota</taxon>
        <taxon>Metazoa</taxon>
        <taxon>Chordata</taxon>
        <taxon>Craniata</taxon>
        <taxon>Vertebrata</taxon>
        <taxon>Euteleostomi</taxon>
        <taxon>Actinopterygii</taxon>
        <taxon>Neopterygii</taxon>
        <taxon>Teleostei</taxon>
        <taxon>Ostariophysi</taxon>
        <taxon>Cypriniformes</taxon>
        <taxon>Cyprinidae</taxon>
        <taxon>Labeoninae</taxon>
        <taxon>Labeonini</taxon>
        <taxon>Cirrhinus</taxon>
    </lineage>
</organism>
<protein>
    <submittedName>
        <fullName evidence="1">Uncharacterized protein</fullName>
    </submittedName>
</protein>
<dbReference type="AlphaFoldDB" id="A0ABD0N6V1"/>
<accession>A0ABD0N6V1</accession>